<name>A0AAW6LS02_RHOSG</name>
<dbReference type="AlphaFoldDB" id="A0AAW6LS02"/>
<gene>
    <name evidence="1" type="ORF">PXH69_28845</name>
</gene>
<dbReference type="RefSeq" id="WP_275232701.1">
    <property type="nucleotide sequence ID" value="NZ_JARDXE010000023.1"/>
</dbReference>
<dbReference type="EMBL" id="JARDXE010000023">
    <property type="protein sequence ID" value="MDE8648986.1"/>
    <property type="molecule type" value="Genomic_DNA"/>
</dbReference>
<accession>A0AAW6LS02</accession>
<protein>
    <submittedName>
        <fullName evidence="1">Uncharacterized protein</fullName>
    </submittedName>
</protein>
<organism evidence="1 2">
    <name type="scientific">Rhodococcus qingshengii</name>
    <dbReference type="NCBI Taxonomy" id="334542"/>
    <lineage>
        <taxon>Bacteria</taxon>
        <taxon>Bacillati</taxon>
        <taxon>Actinomycetota</taxon>
        <taxon>Actinomycetes</taxon>
        <taxon>Mycobacteriales</taxon>
        <taxon>Nocardiaceae</taxon>
        <taxon>Rhodococcus</taxon>
        <taxon>Rhodococcus erythropolis group</taxon>
    </lineage>
</organism>
<reference evidence="1" key="1">
    <citation type="submission" date="2023-02" db="EMBL/GenBank/DDBJ databases">
        <title>A novel hydrolase synthesized by Rhodococcus erythropolis HQ is responsible for the detoxification of Zearalenone.</title>
        <authorList>
            <person name="Hu J."/>
            <person name="Xu J."/>
        </authorList>
    </citation>
    <scope>NUCLEOTIDE SEQUENCE</scope>
    <source>
        <strain evidence="1">HQ</strain>
    </source>
</reference>
<dbReference type="Proteomes" id="UP001217325">
    <property type="component" value="Unassembled WGS sequence"/>
</dbReference>
<evidence type="ECO:0000313" key="2">
    <source>
        <dbReference type="Proteomes" id="UP001217325"/>
    </source>
</evidence>
<comment type="caution">
    <text evidence="1">The sequence shown here is derived from an EMBL/GenBank/DDBJ whole genome shotgun (WGS) entry which is preliminary data.</text>
</comment>
<proteinExistence type="predicted"/>
<evidence type="ECO:0000313" key="1">
    <source>
        <dbReference type="EMBL" id="MDE8648986.1"/>
    </source>
</evidence>
<sequence length="178" mass="19936">MLTLHSLSDIPRAGSGGEYETFRRNDQVSMLDWPDDVLRDWLWDHGRHVPFLEDYGAVDLTAIRWTCEAIATATLVGLPTGPSEAELIAENAQNHEHWIGTRDYAHPEVRTAWEQDGTWVRRPILLDRSAIDTDLRGLQVVEGRTRFGILRGRHAAGIAVAQTHSVWVGRPVHSSGGK</sequence>